<keyword evidence="4" id="KW-1185">Reference proteome</keyword>
<accession>L1ITG7</accession>
<gene>
    <name evidence="2" type="ORF">GUITHDRAFT_143737</name>
</gene>
<dbReference type="Gene3D" id="3.40.50.150">
    <property type="entry name" value="Vaccinia Virus protein VP39"/>
    <property type="match status" value="1"/>
</dbReference>
<feature type="region of interest" description="Disordered" evidence="1">
    <location>
        <begin position="256"/>
        <end position="294"/>
    </location>
</feature>
<protein>
    <submittedName>
        <fullName evidence="2 3">Uncharacterized protein</fullName>
    </submittedName>
</protein>
<dbReference type="KEGG" id="gtt:GUITHDRAFT_143737"/>
<evidence type="ECO:0000313" key="3">
    <source>
        <dbReference type="EnsemblProtists" id="EKX39130"/>
    </source>
</evidence>
<dbReference type="EnsemblProtists" id="EKX39130">
    <property type="protein sequence ID" value="EKX39130"/>
    <property type="gene ID" value="GUITHDRAFT_143737"/>
</dbReference>
<dbReference type="InterPro" id="IPR019410">
    <property type="entry name" value="Methyltransf_16"/>
</dbReference>
<dbReference type="PaxDb" id="55529-EKX39130"/>
<dbReference type="AlphaFoldDB" id="L1ITG7"/>
<dbReference type="Proteomes" id="UP000011087">
    <property type="component" value="Unassembled WGS sequence"/>
</dbReference>
<evidence type="ECO:0000256" key="1">
    <source>
        <dbReference type="SAM" id="MobiDB-lite"/>
    </source>
</evidence>
<dbReference type="PANTHER" id="PTHR14614">
    <property type="entry name" value="HEPATOCELLULAR CARCINOMA-ASSOCIATED ANTIGEN"/>
    <property type="match status" value="1"/>
</dbReference>
<evidence type="ECO:0000313" key="4">
    <source>
        <dbReference type="Proteomes" id="UP000011087"/>
    </source>
</evidence>
<proteinExistence type="predicted"/>
<dbReference type="HOGENOM" id="CLU_656328_0_0_1"/>
<dbReference type="SUPFAM" id="SSF53335">
    <property type="entry name" value="S-adenosyl-L-methionine-dependent methyltransferases"/>
    <property type="match status" value="1"/>
</dbReference>
<dbReference type="InterPro" id="IPR029063">
    <property type="entry name" value="SAM-dependent_MTases_sf"/>
</dbReference>
<sequence>MLAAGESRRVRVSLLQSSLFHIKGGSPEERKESLRSILSLLHGPAAVRSQVAWDLGQLGGHHVLLLLMESTEDEEERDLCAEATDMCAQVCHRFPMKATPLMEENGMEDSLGCELLVTSSLNATGTPLKILLRRRAAKGGASERCPERKISNMLWSGSVVLLRYLQVFPEILRCCCRRRGGGTRAGGAGGAGGRGGGVLSVLELGAGLGAGGIGFALLARQLKVRSDVEITDCDAGAVEMIWSSLRLNELINGDEVEGGREGERGGERGGEREEERGGDGMVDEEAEEEEASTDSRARVRCNAFVLDWDKLEDSEVDGRTFDLIIGAEIIHEIPHAQGVFNALRRLLAKRGQAVVVNAAPYHRYGGQEFEDLLRGAQDMVVEISPVAEELTADLEALREKMLELRLYRIRWKEDGDNSR</sequence>
<dbReference type="OrthoDB" id="413520at2759"/>
<organism evidence="2">
    <name type="scientific">Guillardia theta (strain CCMP2712)</name>
    <name type="common">Cryptophyte</name>
    <dbReference type="NCBI Taxonomy" id="905079"/>
    <lineage>
        <taxon>Eukaryota</taxon>
        <taxon>Cryptophyceae</taxon>
        <taxon>Pyrenomonadales</taxon>
        <taxon>Geminigeraceae</taxon>
        <taxon>Guillardia</taxon>
    </lineage>
</organism>
<dbReference type="RefSeq" id="XP_005826110.1">
    <property type="nucleotide sequence ID" value="XM_005826053.1"/>
</dbReference>
<reference evidence="3" key="3">
    <citation type="submission" date="2016-03" db="UniProtKB">
        <authorList>
            <consortium name="EnsemblProtists"/>
        </authorList>
    </citation>
    <scope>IDENTIFICATION</scope>
</reference>
<evidence type="ECO:0000313" key="2">
    <source>
        <dbReference type="EMBL" id="EKX39130.1"/>
    </source>
</evidence>
<name>L1ITG7_GUITC</name>
<reference evidence="4" key="2">
    <citation type="submission" date="2012-11" db="EMBL/GenBank/DDBJ databases">
        <authorList>
            <person name="Kuo A."/>
            <person name="Curtis B.A."/>
            <person name="Tanifuji G."/>
            <person name="Burki F."/>
            <person name="Gruber A."/>
            <person name="Irimia M."/>
            <person name="Maruyama S."/>
            <person name="Arias M.C."/>
            <person name="Ball S.G."/>
            <person name="Gile G.H."/>
            <person name="Hirakawa Y."/>
            <person name="Hopkins J.F."/>
            <person name="Rensing S.A."/>
            <person name="Schmutz J."/>
            <person name="Symeonidi A."/>
            <person name="Elias M."/>
            <person name="Eveleigh R.J."/>
            <person name="Herman E.K."/>
            <person name="Klute M.J."/>
            <person name="Nakayama T."/>
            <person name="Obornik M."/>
            <person name="Reyes-Prieto A."/>
            <person name="Armbrust E.V."/>
            <person name="Aves S.J."/>
            <person name="Beiko R.G."/>
            <person name="Coutinho P."/>
            <person name="Dacks J.B."/>
            <person name="Durnford D.G."/>
            <person name="Fast N.M."/>
            <person name="Green B.R."/>
            <person name="Grisdale C."/>
            <person name="Hempe F."/>
            <person name="Henrissat B."/>
            <person name="Hoppner M.P."/>
            <person name="Ishida K.-I."/>
            <person name="Kim E."/>
            <person name="Koreny L."/>
            <person name="Kroth P.G."/>
            <person name="Liu Y."/>
            <person name="Malik S.-B."/>
            <person name="Maier U.G."/>
            <person name="McRose D."/>
            <person name="Mock T."/>
            <person name="Neilson J.A."/>
            <person name="Onodera N.T."/>
            <person name="Poole A.M."/>
            <person name="Pritham E.J."/>
            <person name="Richards T.A."/>
            <person name="Rocap G."/>
            <person name="Roy S.W."/>
            <person name="Sarai C."/>
            <person name="Schaack S."/>
            <person name="Shirato S."/>
            <person name="Slamovits C.H."/>
            <person name="Spencer D.F."/>
            <person name="Suzuki S."/>
            <person name="Worden A.Z."/>
            <person name="Zauner S."/>
            <person name="Barry K."/>
            <person name="Bell C."/>
            <person name="Bharti A.K."/>
            <person name="Crow J.A."/>
            <person name="Grimwood J."/>
            <person name="Kramer R."/>
            <person name="Lindquist E."/>
            <person name="Lucas S."/>
            <person name="Salamov A."/>
            <person name="McFadden G.I."/>
            <person name="Lane C.E."/>
            <person name="Keeling P.J."/>
            <person name="Gray M.W."/>
            <person name="Grigoriev I.V."/>
            <person name="Archibald J.M."/>
        </authorList>
    </citation>
    <scope>NUCLEOTIDE SEQUENCE</scope>
    <source>
        <strain evidence="4">CCMP2712</strain>
    </source>
</reference>
<dbReference type="Pfam" id="PF10294">
    <property type="entry name" value="Methyltransf_16"/>
    <property type="match status" value="1"/>
</dbReference>
<dbReference type="GeneID" id="17295870"/>
<reference evidence="2 4" key="1">
    <citation type="journal article" date="2012" name="Nature">
        <title>Algal genomes reveal evolutionary mosaicism and the fate of nucleomorphs.</title>
        <authorList>
            <consortium name="DOE Joint Genome Institute"/>
            <person name="Curtis B.A."/>
            <person name="Tanifuji G."/>
            <person name="Burki F."/>
            <person name="Gruber A."/>
            <person name="Irimia M."/>
            <person name="Maruyama S."/>
            <person name="Arias M.C."/>
            <person name="Ball S.G."/>
            <person name="Gile G.H."/>
            <person name="Hirakawa Y."/>
            <person name="Hopkins J.F."/>
            <person name="Kuo A."/>
            <person name="Rensing S.A."/>
            <person name="Schmutz J."/>
            <person name="Symeonidi A."/>
            <person name="Elias M."/>
            <person name="Eveleigh R.J."/>
            <person name="Herman E.K."/>
            <person name="Klute M.J."/>
            <person name="Nakayama T."/>
            <person name="Obornik M."/>
            <person name="Reyes-Prieto A."/>
            <person name="Armbrust E.V."/>
            <person name="Aves S.J."/>
            <person name="Beiko R.G."/>
            <person name="Coutinho P."/>
            <person name="Dacks J.B."/>
            <person name="Durnford D.G."/>
            <person name="Fast N.M."/>
            <person name="Green B.R."/>
            <person name="Grisdale C.J."/>
            <person name="Hempel F."/>
            <person name="Henrissat B."/>
            <person name="Hoppner M.P."/>
            <person name="Ishida K."/>
            <person name="Kim E."/>
            <person name="Koreny L."/>
            <person name="Kroth P.G."/>
            <person name="Liu Y."/>
            <person name="Malik S.B."/>
            <person name="Maier U.G."/>
            <person name="McRose D."/>
            <person name="Mock T."/>
            <person name="Neilson J.A."/>
            <person name="Onodera N.T."/>
            <person name="Poole A.M."/>
            <person name="Pritham E.J."/>
            <person name="Richards T.A."/>
            <person name="Rocap G."/>
            <person name="Roy S.W."/>
            <person name="Sarai C."/>
            <person name="Schaack S."/>
            <person name="Shirato S."/>
            <person name="Slamovits C.H."/>
            <person name="Spencer D.F."/>
            <person name="Suzuki S."/>
            <person name="Worden A.Z."/>
            <person name="Zauner S."/>
            <person name="Barry K."/>
            <person name="Bell C."/>
            <person name="Bharti A.K."/>
            <person name="Crow J.A."/>
            <person name="Grimwood J."/>
            <person name="Kramer R."/>
            <person name="Lindquist E."/>
            <person name="Lucas S."/>
            <person name="Salamov A."/>
            <person name="McFadden G.I."/>
            <person name="Lane C.E."/>
            <person name="Keeling P.J."/>
            <person name="Gray M.W."/>
            <person name="Grigoriev I.V."/>
            <person name="Archibald J.M."/>
        </authorList>
    </citation>
    <scope>NUCLEOTIDE SEQUENCE</scope>
    <source>
        <strain evidence="2 4">CCMP2712</strain>
    </source>
</reference>
<feature type="compositionally biased region" description="Basic and acidic residues" evidence="1">
    <location>
        <begin position="257"/>
        <end position="278"/>
    </location>
</feature>
<feature type="compositionally biased region" description="Acidic residues" evidence="1">
    <location>
        <begin position="281"/>
        <end position="292"/>
    </location>
</feature>
<dbReference type="EMBL" id="JH993042">
    <property type="protein sequence ID" value="EKX39130.1"/>
    <property type="molecule type" value="Genomic_DNA"/>
</dbReference>